<dbReference type="GO" id="GO:0006607">
    <property type="term" value="P:NLS-bearing protein import into nucleus"/>
    <property type="evidence" value="ECO:0007669"/>
    <property type="project" value="TreeGrafter"/>
</dbReference>
<feature type="compositionally biased region" description="Low complexity" evidence="3">
    <location>
        <begin position="178"/>
        <end position="188"/>
    </location>
</feature>
<dbReference type="PANTHER" id="PTHR23138:SF142">
    <property type="entry name" value="RAN-BINDING PROTEIN 3B-RELATED"/>
    <property type="match status" value="1"/>
</dbReference>
<dbReference type="AlphaFoldDB" id="A0A4P6XQ40"/>
<dbReference type="InterPro" id="IPR045255">
    <property type="entry name" value="RanBP1-like"/>
</dbReference>
<protein>
    <submittedName>
        <fullName evidence="5">Ran-binding protein 3</fullName>
    </submittedName>
</protein>
<feature type="compositionally biased region" description="Basic and acidic residues" evidence="3">
    <location>
        <begin position="324"/>
        <end position="344"/>
    </location>
</feature>
<feature type="region of interest" description="Disordered" evidence="3">
    <location>
        <begin position="324"/>
        <end position="361"/>
    </location>
</feature>
<feature type="compositionally biased region" description="Basic and acidic residues" evidence="3">
    <location>
        <begin position="1"/>
        <end position="26"/>
    </location>
</feature>
<dbReference type="SMART" id="SM00160">
    <property type="entry name" value="RanBD"/>
    <property type="match status" value="1"/>
</dbReference>
<comment type="subcellular location">
    <subcellularLocation>
        <location evidence="1">Nucleus</location>
    </subcellularLocation>
</comment>
<feature type="region of interest" description="Disordered" evidence="3">
    <location>
        <begin position="162"/>
        <end position="193"/>
    </location>
</feature>
<dbReference type="InterPro" id="IPR011993">
    <property type="entry name" value="PH-like_dom_sf"/>
</dbReference>
<dbReference type="Pfam" id="PF00638">
    <property type="entry name" value="Ran_BP1"/>
    <property type="match status" value="1"/>
</dbReference>
<dbReference type="EMBL" id="CP034459">
    <property type="protein sequence ID" value="QBM89510.1"/>
    <property type="molecule type" value="Genomic_DNA"/>
</dbReference>
<organism evidence="5 6">
    <name type="scientific">Metschnikowia aff. pulcherrima</name>
    <dbReference type="NCBI Taxonomy" id="2163413"/>
    <lineage>
        <taxon>Eukaryota</taxon>
        <taxon>Fungi</taxon>
        <taxon>Dikarya</taxon>
        <taxon>Ascomycota</taxon>
        <taxon>Saccharomycotina</taxon>
        <taxon>Pichiomycetes</taxon>
        <taxon>Metschnikowiaceae</taxon>
        <taxon>Metschnikowia</taxon>
    </lineage>
</organism>
<feature type="domain" description="RanBD1" evidence="4">
    <location>
        <begin position="194"/>
        <end position="327"/>
    </location>
</feature>
<dbReference type="GO" id="GO:0005634">
    <property type="term" value="C:nucleus"/>
    <property type="evidence" value="ECO:0007669"/>
    <property type="project" value="UniProtKB-SubCell"/>
</dbReference>
<dbReference type="InterPro" id="IPR000156">
    <property type="entry name" value="Ran_bind_dom"/>
</dbReference>
<evidence type="ECO:0000313" key="5">
    <source>
        <dbReference type="EMBL" id="QBM89510.1"/>
    </source>
</evidence>
<dbReference type="SUPFAM" id="SSF50729">
    <property type="entry name" value="PH domain-like"/>
    <property type="match status" value="1"/>
</dbReference>
<dbReference type="Gene3D" id="2.30.29.30">
    <property type="entry name" value="Pleckstrin-homology domain (PH domain)/Phosphotyrosine-binding domain (PTB)"/>
    <property type="match status" value="1"/>
</dbReference>
<feature type="region of interest" description="Disordered" evidence="3">
    <location>
        <begin position="1"/>
        <end position="92"/>
    </location>
</feature>
<gene>
    <name evidence="5" type="primary">MPUL0D05850</name>
    <name evidence="5" type="ORF">METSCH_D05850</name>
</gene>
<dbReference type="Proteomes" id="UP000292447">
    <property type="component" value="Chromosome IV"/>
</dbReference>
<keyword evidence="2" id="KW-0539">Nucleus</keyword>
<keyword evidence="6" id="KW-1185">Reference proteome</keyword>
<reference evidence="6" key="1">
    <citation type="submission" date="2019-03" db="EMBL/GenBank/DDBJ databases">
        <title>Snf2 controls pulcherriminic acid biosynthesis and connects pigmentation and antifungal activity of the yeast Metschnikowia pulcherrima.</title>
        <authorList>
            <person name="Gore-Lloyd D."/>
            <person name="Sumann I."/>
            <person name="Brachmann A.O."/>
            <person name="Schneeberger K."/>
            <person name="Ortiz-Merino R.A."/>
            <person name="Moreno-Beltran M."/>
            <person name="Schlaefli M."/>
            <person name="Kirner P."/>
            <person name="Santos Kron A."/>
            <person name="Wolfe K.H."/>
            <person name="Piel J."/>
            <person name="Ahrens C.H."/>
            <person name="Henk D."/>
            <person name="Freimoser F.M."/>
        </authorList>
    </citation>
    <scope>NUCLEOTIDE SEQUENCE [LARGE SCALE GENOMIC DNA]</scope>
    <source>
        <strain evidence="6">APC 1.2</strain>
    </source>
</reference>
<dbReference type="PANTHER" id="PTHR23138">
    <property type="entry name" value="RAN BINDING PROTEIN"/>
    <property type="match status" value="1"/>
</dbReference>
<evidence type="ECO:0000256" key="3">
    <source>
        <dbReference type="SAM" id="MobiDB-lite"/>
    </source>
</evidence>
<feature type="compositionally biased region" description="Basic and acidic residues" evidence="3">
    <location>
        <begin position="47"/>
        <end position="63"/>
    </location>
</feature>
<evidence type="ECO:0000259" key="4">
    <source>
        <dbReference type="PROSITE" id="PS50196"/>
    </source>
</evidence>
<accession>A0A4P6XQ40</accession>
<name>A0A4P6XQ40_9ASCO</name>
<dbReference type="PROSITE" id="PS50196">
    <property type="entry name" value="RANBD1"/>
    <property type="match status" value="1"/>
</dbReference>
<feature type="compositionally biased region" description="Basic and acidic residues" evidence="3">
    <location>
        <begin position="70"/>
        <end position="79"/>
    </location>
</feature>
<feature type="compositionally biased region" description="Low complexity" evidence="3">
    <location>
        <begin position="83"/>
        <end position="92"/>
    </location>
</feature>
<proteinExistence type="predicted"/>
<evidence type="ECO:0000313" key="6">
    <source>
        <dbReference type="Proteomes" id="UP000292447"/>
    </source>
</evidence>
<feature type="compositionally biased region" description="Polar residues" evidence="3">
    <location>
        <begin position="29"/>
        <end position="45"/>
    </location>
</feature>
<evidence type="ECO:0000256" key="2">
    <source>
        <dbReference type="ARBA" id="ARBA00023242"/>
    </source>
</evidence>
<evidence type="ECO:0000256" key="1">
    <source>
        <dbReference type="ARBA" id="ARBA00004123"/>
    </source>
</evidence>
<sequence length="361" mass="38823">MTDATIEKRKVDTDAENAAKKAKLDTDSGALSATEKANSTGASNEQDAEKVEVSLESGVKIDKTATNSKGDGDVKKSEPENEPAAAAAAVPVSARPVFGAASSFGNASIFEKMKNKTNVFDSKPETTTSDANEAKAPAVASSFGTFGGSFGASSKFSNALQKATQKKSFLDEPTTVTSSKPDSPSASSQQYKQVELTEKKVETGEENESSLFSTTAKLFELDLDKIAEGWKERGRGPLHLNQSQENPAEARLVMRSNGLLRVILNYKVTPTTDLIKGLEASLSPGKFLRMASLSGGKPVQYLLKFLNQDIRDGLFDRVAELKSEIERSDKSSKKSDDGEKKEPQETGFRFIPDPSEKTEKS</sequence>
<dbReference type="STRING" id="2163413.A0A4P6XQ40"/>